<comment type="caution">
    <text evidence="1">The sequence shown here is derived from an EMBL/GenBank/DDBJ whole genome shotgun (WGS) entry which is preliminary data.</text>
</comment>
<protein>
    <submittedName>
        <fullName evidence="1">DUF2505 family protein</fullName>
    </submittedName>
</protein>
<gene>
    <name evidence="1" type="ORF">GF068_15585</name>
</gene>
<dbReference type="OrthoDB" id="4230002at2"/>
<accession>A0A6N7PMN8</accession>
<reference evidence="1 2" key="1">
    <citation type="submission" date="2019-10" db="EMBL/GenBank/DDBJ databases">
        <title>A soil myxobacterium in the family Polyangiaceae.</title>
        <authorList>
            <person name="Li Y."/>
            <person name="Wang J."/>
        </authorList>
    </citation>
    <scope>NUCLEOTIDE SEQUENCE [LARGE SCALE GENOMIC DNA]</scope>
    <source>
        <strain evidence="1 2">DSM 14734</strain>
    </source>
</reference>
<dbReference type="AlphaFoldDB" id="A0A6N7PMN8"/>
<keyword evidence="2" id="KW-1185">Reference proteome</keyword>
<sequence>MAKFTVTHEINCDVETFWKVFLDKEFNEKLYKGHLGFPDFRILDQRDSDTEVVRKVAGTPKMNVPGPVAKVLGSNFGYTEEGRLNKATNLWSWKMIPGNMADKLRNEGTMRVEPVGDKKVRRIAEIIIEAKVFGIGGLIESSAEKQLRDGWNDSAVFMNDWVKTHS</sequence>
<evidence type="ECO:0000313" key="1">
    <source>
        <dbReference type="EMBL" id="MRG93343.1"/>
    </source>
</evidence>
<organism evidence="1 2">
    <name type="scientific">Polyangium spumosum</name>
    <dbReference type="NCBI Taxonomy" id="889282"/>
    <lineage>
        <taxon>Bacteria</taxon>
        <taxon>Pseudomonadati</taxon>
        <taxon>Myxococcota</taxon>
        <taxon>Polyangia</taxon>
        <taxon>Polyangiales</taxon>
        <taxon>Polyangiaceae</taxon>
        <taxon>Polyangium</taxon>
    </lineage>
</organism>
<proteinExistence type="predicted"/>
<dbReference type="RefSeq" id="WP_153820183.1">
    <property type="nucleotide sequence ID" value="NZ_WJIE01000004.1"/>
</dbReference>
<evidence type="ECO:0000313" key="2">
    <source>
        <dbReference type="Proteomes" id="UP000440224"/>
    </source>
</evidence>
<dbReference type="Pfam" id="PF10698">
    <property type="entry name" value="DUF2505"/>
    <property type="match status" value="1"/>
</dbReference>
<name>A0A6N7PMN8_9BACT</name>
<dbReference type="Proteomes" id="UP000440224">
    <property type="component" value="Unassembled WGS sequence"/>
</dbReference>
<dbReference type="EMBL" id="WJIE01000004">
    <property type="protein sequence ID" value="MRG93343.1"/>
    <property type="molecule type" value="Genomic_DNA"/>
</dbReference>
<dbReference type="SUPFAM" id="SSF55961">
    <property type="entry name" value="Bet v1-like"/>
    <property type="match status" value="1"/>
</dbReference>
<dbReference type="InterPro" id="IPR019639">
    <property type="entry name" value="DUF2505"/>
</dbReference>